<dbReference type="RefSeq" id="WP_055422602.1">
    <property type="nucleotide sequence ID" value="NZ_CYHH01000001.1"/>
</dbReference>
<gene>
    <name evidence="2" type="ORF">Ga0061068_101229</name>
</gene>
<protein>
    <submittedName>
        <fullName evidence="2">PIN domain</fullName>
    </submittedName>
</protein>
<dbReference type="Pfam" id="PF01850">
    <property type="entry name" value="PIN"/>
    <property type="match status" value="1"/>
</dbReference>
<name>A0A0K6IPC9_9PROT</name>
<dbReference type="SUPFAM" id="SSF88723">
    <property type="entry name" value="PIN domain-like"/>
    <property type="match status" value="1"/>
</dbReference>
<reference evidence="3" key="1">
    <citation type="submission" date="2015-08" db="EMBL/GenBank/DDBJ databases">
        <authorList>
            <person name="Babu N.S."/>
            <person name="Beckwith C.J."/>
            <person name="Beseler K.G."/>
            <person name="Brison A."/>
            <person name="Carone J.V."/>
            <person name="Caskin T.P."/>
            <person name="Diamond M."/>
            <person name="Durham M.E."/>
            <person name="Foxe J.M."/>
            <person name="Go M."/>
            <person name="Henderson B.A."/>
            <person name="Jones I.B."/>
            <person name="McGettigan J.A."/>
            <person name="Micheletti S.J."/>
            <person name="Nasrallah M.E."/>
            <person name="Ortiz D."/>
            <person name="Piller C.R."/>
            <person name="Privatt S.R."/>
            <person name="Schneider S.L."/>
            <person name="Sharp S."/>
            <person name="Smith T.C."/>
            <person name="Stanton J.D."/>
            <person name="Ullery H.E."/>
            <person name="Wilson R.J."/>
            <person name="Serrano M.G."/>
            <person name="Buck G."/>
            <person name="Lee V."/>
            <person name="Wang Y."/>
            <person name="Carvalho R."/>
            <person name="Voegtly L."/>
            <person name="Shi R."/>
            <person name="Duckworth R."/>
            <person name="Johnson A."/>
            <person name="Loviza R."/>
            <person name="Walstead R."/>
            <person name="Shah Z."/>
            <person name="Kiflezghi M."/>
            <person name="Wade K."/>
            <person name="Ball S.L."/>
            <person name="Bradley K.W."/>
            <person name="Asai D.J."/>
            <person name="Bowman C.A."/>
            <person name="Russell D.A."/>
            <person name="Pope W.H."/>
            <person name="Jacobs-Sera D."/>
            <person name="Hendrix R.W."/>
            <person name="Hatfull G.F."/>
        </authorList>
    </citation>
    <scope>NUCLEOTIDE SEQUENCE [LARGE SCALE GENOMIC DNA]</scope>
    <source>
        <strain evidence="3">JCM 19170</strain>
    </source>
</reference>
<proteinExistence type="predicted"/>
<dbReference type="InterPro" id="IPR029060">
    <property type="entry name" value="PIN-like_dom_sf"/>
</dbReference>
<keyword evidence="3" id="KW-1185">Reference proteome</keyword>
<dbReference type="InterPro" id="IPR002716">
    <property type="entry name" value="PIN_dom"/>
</dbReference>
<dbReference type="OrthoDB" id="5568064at2"/>
<feature type="domain" description="PIN" evidence="1">
    <location>
        <begin position="4"/>
        <end position="112"/>
    </location>
</feature>
<dbReference type="AlphaFoldDB" id="A0A0K6IPC9"/>
<evidence type="ECO:0000313" key="2">
    <source>
        <dbReference type="EMBL" id="CUB05142.1"/>
    </source>
</evidence>
<evidence type="ECO:0000259" key="1">
    <source>
        <dbReference type="Pfam" id="PF01850"/>
    </source>
</evidence>
<dbReference type="Proteomes" id="UP000182108">
    <property type="component" value="Unassembled WGS sequence"/>
</dbReference>
<dbReference type="Gene3D" id="3.40.50.1010">
    <property type="entry name" value="5'-nuclease"/>
    <property type="match status" value="1"/>
</dbReference>
<evidence type="ECO:0000313" key="3">
    <source>
        <dbReference type="Proteomes" id="UP000182108"/>
    </source>
</evidence>
<sequence>MILFCDTSALVKLYVEEVGSAAMLAAVAQARLVAVVRIAWAEAMAALARRLRERPADAVAIDTVRARLRDDWSSYAIVEVTQPLVELAGTLADAFALRGYDSVQLAAARTVQQASNDELCFACFDARLTQAATLLGMSPLRIRSSQ</sequence>
<dbReference type="EMBL" id="CYHH01000001">
    <property type="protein sequence ID" value="CUB05142.1"/>
    <property type="molecule type" value="Genomic_DNA"/>
</dbReference>
<accession>A0A0K6IPC9</accession>
<organism evidence="2 3">
    <name type="scientific">Tepidiphilus thermophilus</name>
    <dbReference type="NCBI Taxonomy" id="876478"/>
    <lineage>
        <taxon>Bacteria</taxon>
        <taxon>Pseudomonadati</taxon>
        <taxon>Pseudomonadota</taxon>
        <taxon>Hydrogenophilia</taxon>
        <taxon>Hydrogenophilales</taxon>
        <taxon>Hydrogenophilaceae</taxon>
        <taxon>Tepidiphilus</taxon>
    </lineage>
</organism>
<dbReference type="CDD" id="cd09874">
    <property type="entry name" value="PIN_MT3492-like"/>
    <property type="match status" value="1"/>
</dbReference>